<gene>
    <name evidence="2" type="ORF">BDU57DRAFT_598010</name>
</gene>
<organism evidence="2 3">
    <name type="scientific">Ampelomyces quisqualis</name>
    <name type="common">Powdery mildew agent</name>
    <dbReference type="NCBI Taxonomy" id="50730"/>
    <lineage>
        <taxon>Eukaryota</taxon>
        <taxon>Fungi</taxon>
        <taxon>Dikarya</taxon>
        <taxon>Ascomycota</taxon>
        <taxon>Pezizomycotina</taxon>
        <taxon>Dothideomycetes</taxon>
        <taxon>Pleosporomycetidae</taxon>
        <taxon>Pleosporales</taxon>
        <taxon>Pleosporineae</taxon>
        <taxon>Phaeosphaeriaceae</taxon>
        <taxon>Ampelomyces</taxon>
    </lineage>
</organism>
<sequence>MSYAMVLLRTFDREHFRSASRDVISHGSWEVGSPLDAHRRLRLRPSSSHTRSTPAAATSRACLTSSSGELPAGELTPRSRLVTLTQSSSCSLQPVAHSAPPRGQSRFLSPMVHHCGASSPCCMPHGA</sequence>
<evidence type="ECO:0000313" key="3">
    <source>
        <dbReference type="Proteomes" id="UP000800096"/>
    </source>
</evidence>
<dbReference type="EMBL" id="ML979140">
    <property type="protein sequence ID" value="KAF1912538.1"/>
    <property type="molecule type" value="Genomic_DNA"/>
</dbReference>
<evidence type="ECO:0000313" key="2">
    <source>
        <dbReference type="EMBL" id="KAF1912538.1"/>
    </source>
</evidence>
<accession>A0A6A5QCG9</accession>
<evidence type="ECO:0000256" key="1">
    <source>
        <dbReference type="SAM" id="MobiDB-lite"/>
    </source>
</evidence>
<protein>
    <submittedName>
        <fullName evidence="2">Uncharacterized protein</fullName>
    </submittedName>
</protein>
<dbReference type="Proteomes" id="UP000800096">
    <property type="component" value="Unassembled WGS sequence"/>
</dbReference>
<feature type="region of interest" description="Disordered" evidence="1">
    <location>
        <begin position="44"/>
        <end position="77"/>
    </location>
</feature>
<feature type="compositionally biased region" description="Low complexity" evidence="1">
    <location>
        <begin position="44"/>
        <end position="61"/>
    </location>
</feature>
<reference evidence="2" key="1">
    <citation type="journal article" date="2020" name="Stud. Mycol.">
        <title>101 Dothideomycetes genomes: a test case for predicting lifestyles and emergence of pathogens.</title>
        <authorList>
            <person name="Haridas S."/>
            <person name="Albert R."/>
            <person name="Binder M."/>
            <person name="Bloem J."/>
            <person name="Labutti K."/>
            <person name="Salamov A."/>
            <person name="Andreopoulos B."/>
            <person name="Baker S."/>
            <person name="Barry K."/>
            <person name="Bills G."/>
            <person name="Bluhm B."/>
            <person name="Cannon C."/>
            <person name="Castanera R."/>
            <person name="Culley D."/>
            <person name="Daum C."/>
            <person name="Ezra D."/>
            <person name="Gonzalez J."/>
            <person name="Henrissat B."/>
            <person name="Kuo A."/>
            <person name="Liang C."/>
            <person name="Lipzen A."/>
            <person name="Lutzoni F."/>
            <person name="Magnuson J."/>
            <person name="Mondo S."/>
            <person name="Nolan M."/>
            <person name="Ohm R."/>
            <person name="Pangilinan J."/>
            <person name="Park H.-J."/>
            <person name="Ramirez L."/>
            <person name="Alfaro M."/>
            <person name="Sun H."/>
            <person name="Tritt A."/>
            <person name="Yoshinaga Y."/>
            <person name="Zwiers L.-H."/>
            <person name="Turgeon B."/>
            <person name="Goodwin S."/>
            <person name="Spatafora J."/>
            <person name="Crous P."/>
            <person name="Grigoriev I."/>
        </authorList>
    </citation>
    <scope>NUCLEOTIDE SEQUENCE</scope>
    <source>
        <strain evidence="2">HMLAC05119</strain>
    </source>
</reference>
<proteinExistence type="predicted"/>
<keyword evidence="3" id="KW-1185">Reference proteome</keyword>
<dbReference type="AlphaFoldDB" id="A0A6A5QCG9"/>
<name>A0A6A5QCG9_AMPQU</name>